<sequence length="141" mass="15639">MAIKDAEKAPPPQPPRIHRFRERIRRNRLLNTAWRLGVLLVGSTVLLAGLIMMVTPGPGILGIILGLAILATEFTWAQRALHRARAAADRAKDKALDPRKRRRNLILGTLATALGIAAAVAYLVIYGFVVPWQIDDLTFWT</sequence>
<dbReference type="Proteomes" id="UP001501710">
    <property type="component" value="Unassembled WGS sequence"/>
</dbReference>
<dbReference type="RefSeq" id="WP_344892340.1">
    <property type="nucleotide sequence ID" value="NZ_BAABAS010000004.1"/>
</dbReference>
<accession>A0ABP8BW72</accession>
<feature type="transmembrane region" description="Helical" evidence="1">
    <location>
        <begin position="60"/>
        <end position="77"/>
    </location>
</feature>
<keyword evidence="1" id="KW-1133">Transmembrane helix</keyword>
<organism evidence="2 3">
    <name type="scientific">Actinomadura meridiana</name>
    <dbReference type="NCBI Taxonomy" id="559626"/>
    <lineage>
        <taxon>Bacteria</taxon>
        <taxon>Bacillati</taxon>
        <taxon>Actinomycetota</taxon>
        <taxon>Actinomycetes</taxon>
        <taxon>Streptosporangiales</taxon>
        <taxon>Thermomonosporaceae</taxon>
        <taxon>Actinomadura</taxon>
    </lineage>
</organism>
<keyword evidence="1" id="KW-0472">Membrane</keyword>
<feature type="transmembrane region" description="Helical" evidence="1">
    <location>
        <begin position="105"/>
        <end position="129"/>
    </location>
</feature>
<dbReference type="EMBL" id="BAABAS010000004">
    <property type="protein sequence ID" value="GAA4227937.1"/>
    <property type="molecule type" value="Genomic_DNA"/>
</dbReference>
<evidence type="ECO:0008006" key="4">
    <source>
        <dbReference type="Google" id="ProtNLM"/>
    </source>
</evidence>
<proteinExistence type="predicted"/>
<keyword evidence="1" id="KW-0812">Transmembrane</keyword>
<dbReference type="InterPro" id="IPR019099">
    <property type="entry name" value="Uncharacterised_PGPGW_TM"/>
</dbReference>
<dbReference type="InterPro" id="IPR013434">
    <property type="entry name" value="CHP02611"/>
</dbReference>
<gene>
    <name evidence="2" type="ORF">GCM10022254_16860</name>
</gene>
<keyword evidence="3" id="KW-1185">Reference proteome</keyword>
<name>A0ABP8BW72_9ACTN</name>
<protein>
    <recommendedName>
        <fullName evidence="4">TIGR02611 family protein</fullName>
    </recommendedName>
</protein>
<evidence type="ECO:0000313" key="3">
    <source>
        <dbReference type="Proteomes" id="UP001501710"/>
    </source>
</evidence>
<evidence type="ECO:0000313" key="2">
    <source>
        <dbReference type="EMBL" id="GAA4227937.1"/>
    </source>
</evidence>
<comment type="caution">
    <text evidence="2">The sequence shown here is derived from an EMBL/GenBank/DDBJ whole genome shotgun (WGS) entry which is preliminary data.</text>
</comment>
<reference evidence="3" key="1">
    <citation type="journal article" date="2019" name="Int. J. Syst. Evol. Microbiol.">
        <title>The Global Catalogue of Microorganisms (GCM) 10K type strain sequencing project: providing services to taxonomists for standard genome sequencing and annotation.</title>
        <authorList>
            <consortium name="The Broad Institute Genomics Platform"/>
            <consortium name="The Broad Institute Genome Sequencing Center for Infectious Disease"/>
            <person name="Wu L."/>
            <person name="Ma J."/>
        </authorList>
    </citation>
    <scope>NUCLEOTIDE SEQUENCE [LARGE SCALE GENOMIC DNA]</scope>
    <source>
        <strain evidence="3">JCM 17440</strain>
    </source>
</reference>
<dbReference type="Pfam" id="PF09656">
    <property type="entry name" value="PGPGW"/>
    <property type="match status" value="1"/>
</dbReference>
<dbReference type="NCBIfam" id="TIGR02611">
    <property type="entry name" value="TIGR02611 family protein"/>
    <property type="match status" value="1"/>
</dbReference>
<evidence type="ECO:0000256" key="1">
    <source>
        <dbReference type="SAM" id="Phobius"/>
    </source>
</evidence>
<feature type="transmembrane region" description="Helical" evidence="1">
    <location>
        <begin position="33"/>
        <end position="54"/>
    </location>
</feature>